<dbReference type="KEGG" id="ddu:GF1_29950"/>
<organism evidence="1 2">
    <name type="scientific">Desulfolithobacter dissulfuricans</name>
    <dbReference type="NCBI Taxonomy" id="2795293"/>
    <lineage>
        <taxon>Bacteria</taxon>
        <taxon>Pseudomonadati</taxon>
        <taxon>Thermodesulfobacteriota</taxon>
        <taxon>Desulfobulbia</taxon>
        <taxon>Desulfobulbales</taxon>
        <taxon>Desulfobulbaceae</taxon>
        <taxon>Desulfolithobacter</taxon>
    </lineage>
</organism>
<dbReference type="Pfam" id="PF05221">
    <property type="entry name" value="AdoHcyase"/>
    <property type="match status" value="1"/>
</dbReference>
<evidence type="ECO:0000313" key="1">
    <source>
        <dbReference type="EMBL" id="BCO10619.1"/>
    </source>
</evidence>
<dbReference type="GO" id="GO:0033353">
    <property type="term" value="P:S-adenosylmethionine cycle"/>
    <property type="evidence" value="ECO:0007669"/>
    <property type="project" value="TreeGrafter"/>
</dbReference>
<dbReference type="Gene3D" id="3.40.50.1480">
    <property type="entry name" value="Adenosylhomocysteinase-like"/>
    <property type="match status" value="1"/>
</dbReference>
<dbReference type="SUPFAM" id="SSF52283">
    <property type="entry name" value="Formate/glycerate dehydrogenase catalytic domain-like"/>
    <property type="match status" value="1"/>
</dbReference>
<dbReference type="InterPro" id="IPR000043">
    <property type="entry name" value="Adenosylhomocysteinase-like"/>
</dbReference>
<name>A0A915U3D2_9BACT</name>
<gene>
    <name evidence="1" type="ORF">GF1_29950</name>
</gene>
<dbReference type="PANTHER" id="PTHR23420:SF0">
    <property type="entry name" value="ADENOSYLHOMOCYSTEINASE"/>
    <property type="match status" value="1"/>
</dbReference>
<dbReference type="GO" id="GO:0004013">
    <property type="term" value="F:adenosylhomocysteinase activity"/>
    <property type="evidence" value="ECO:0007669"/>
    <property type="project" value="TreeGrafter"/>
</dbReference>
<dbReference type="Proteomes" id="UP001063350">
    <property type="component" value="Chromosome"/>
</dbReference>
<evidence type="ECO:0008006" key="3">
    <source>
        <dbReference type="Google" id="ProtNLM"/>
    </source>
</evidence>
<dbReference type="InterPro" id="IPR042172">
    <property type="entry name" value="Adenosylhomocyst_ase-like_sf"/>
</dbReference>
<dbReference type="AlphaFoldDB" id="A0A915U3D2"/>
<reference evidence="1" key="1">
    <citation type="submission" date="2020-12" db="EMBL/GenBank/DDBJ databases">
        <title>Desulfobium dissulfuricans gen. nov., sp. nov., a novel mesophilic, sulfate-reducing bacterium isolated from a deep-sea hydrothermal vent.</title>
        <authorList>
            <person name="Hashimoto Y."/>
            <person name="Tame A."/>
            <person name="Sawayama S."/>
            <person name="Miyazaki J."/>
            <person name="Takai K."/>
            <person name="Nakagawa S."/>
        </authorList>
    </citation>
    <scope>NUCLEOTIDE SEQUENCE</scope>
    <source>
        <strain evidence="1">GF1</strain>
    </source>
</reference>
<protein>
    <recommendedName>
        <fullName evidence="3">Adenosylhomocysteinase</fullName>
    </recommendedName>
</protein>
<dbReference type="EMBL" id="AP024233">
    <property type="protein sequence ID" value="BCO10619.1"/>
    <property type="molecule type" value="Genomic_DNA"/>
</dbReference>
<dbReference type="PANTHER" id="PTHR23420">
    <property type="entry name" value="ADENOSYLHOMOCYSTEINASE"/>
    <property type="match status" value="1"/>
</dbReference>
<evidence type="ECO:0000313" key="2">
    <source>
        <dbReference type="Proteomes" id="UP001063350"/>
    </source>
</evidence>
<accession>A0A915U3D2</accession>
<keyword evidence="2" id="KW-1185">Reference proteome</keyword>
<dbReference type="GO" id="GO:0005829">
    <property type="term" value="C:cytosol"/>
    <property type="evidence" value="ECO:0007669"/>
    <property type="project" value="TreeGrafter"/>
</dbReference>
<proteinExistence type="predicted"/>
<dbReference type="RefSeq" id="WP_267927346.1">
    <property type="nucleotide sequence ID" value="NZ_AP024233.1"/>
</dbReference>
<sequence>MDMSFANQLFCAVYLARHGQALEKRVHGVPQEIDSEVARLKLAAMDIAIDELTPEQREYLASWEEGT</sequence>